<dbReference type="NCBIfam" id="TIGR04183">
    <property type="entry name" value="Por_Secre_tail"/>
    <property type="match status" value="1"/>
</dbReference>
<dbReference type="CDD" id="cd00063">
    <property type="entry name" value="FN3"/>
    <property type="match status" value="2"/>
</dbReference>
<keyword evidence="1 5" id="KW-0645">Protease</keyword>
<feature type="active site" description="Charge relay system" evidence="5">
    <location>
        <position position="271"/>
    </location>
</feature>
<evidence type="ECO:0000259" key="6">
    <source>
        <dbReference type="PROSITE" id="PS50853"/>
    </source>
</evidence>
<dbReference type="SMART" id="SM00089">
    <property type="entry name" value="PKD"/>
    <property type="match status" value="3"/>
</dbReference>
<dbReference type="Pfam" id="PF00082">
    <property type="entry name" value="Peptidase_S8"/>
    <property type="match status" value="1"/>
</dbReference>
<dbReference type="SMART" id="SM00060">
    <property type="entry name" value="FN3"/>
    <property type="match status" value="2"/>
</dbReference>
<dbReference type="InterPro" id="IPR003961">
    <property type="entry name" value="FN3_dom"/>
</dbReference>
<protein>
    <submittedName>
        <fullName evidence="7">S8 family serine peptidase</fullName>
    </submittedName>
</protein>
<evidence type="ECO:0000256" key="4">
    <source>
        <dbReference type="ARBA" id="ARBA00022825"/>
    </source>
</evidence>
<dbReference type="Proteomes" id="UP001497602">
    <property type="component" value="Unassembled WGS sequence"/>
</dbReference>
<dbReference type="CDD" id="cd12215">
    <property type="entry name" value="ChiC_BD"/>
    <property type="match status" value="2"/>
</dbReference>
<dbReference type="SMART" id="SM00495">
    <property type="entry name" value="ChtBD3"/>
    <property type="match status" value="2"/>
</dbReference>
<dbReference type="SUPFAM" id="SSF49299">
    <property type="entry name" value="PKD domain"/>
    <property type="match status" value="3"/>
</dbReference>
<dbReference type="InterPro" id="IPR036573">
    <property type="entry name" value="CBM_sf_5/12"/>
</dbReference>
<feature type="domain" description="Fibronectin type-III" evidence="6">
    <location>
        <begin position="520"/>
        <end position="606"/>
    </location>
</feature>
<keyword evidence="8" id="KW-1185">Reference proteome</keyword>
<dbReference type="PROSITE" id="PS00138">
    <property type="entry name" value="SUBTILASE_SER"/>
    <property type="match status" value="1"/>
</dbReference>
<dbReference type="InterPro" id="IPR023828">
    <property type="entry name" value="Peptidase_S8_Ser-AS"/>
</dbReference>
<dbReference type="PROSITE" id="PS51892">
    <property type="entry name" value="SUBTILASE"/>
    <property type="match status" value="1"/>
</dbReference>
<dbReference type="SUPFAM" id="SSF52743">
    <property type="entry name" value="Subtilisin-like"/>
    <property type="match status" value="1"/>
</dbReference>
<keyword evidence="4 5" id="KW-0720">Serine protease</keyword>
<proteinExistence type="inferred from homology"/>
<evidence type="ECO:0000256" key="3">
    <source>
        <dbReference type="ARBA" id="ARBA00022801"/>
    </source>
</evidence>
<evidence type="ECO:0000313" key="8">
    <source>
        <dbReference type="Proteomes" id="UP001497602"/>
    </source>
</evidence>
<dbReference type="Pfam" id="PF00041">
    <property type="entry name" value="fn3"/>
    <property type="match status" value="2"/>
</dbReference>
<dbReference type="InterPro" id="IPR035986">
    <property type="entry name" value="PKD_dom_sf"/>
</dbReference>
<dbReference type="InterPro" id="IPR013783">
    <property type="entry name" value="Ig-like_fold"/>
</dbReference>
<feature type="active site" description="Charge relay system" evidence="5">
    <location>
        <position position="216"/>
    </location>
</feature>
<evidence type="ECO:0000313" key="7">
    <source>
        <dbReference type="EMBL" id="CAL2108720.1"/>
    </source>
</evidence>
<keyword evidence="3 5" id="KW-0378">Hydrolase</keyword>
<accession>A0ABM9PSF6</accession>
<dbReference type="EMBL" id="CAXJRC010000046">
    <property type="protein sequence ID" value="CAL2108720.1"/>
    <property type="molecule type" value="Genomic_DNA"/>
</dbReference>
<name>A0ABM9PSF6_9FLAO</name>
<gene>
    <name evidence="7" type="ORF">T190115A13A_90066</name>
</gene>
<dbReference type="RefSeq" id="WP_348740319.1">
    <property type="nucleotide sequence ID" value="NZ_CAXJRC010000046.1"/>
</dbReference>
<evidence type="ECO:0000256" key="2">
    <source>
        <dbReference type="ARBA" id="ARBA00022729"/>
    </source>
</evidence>
<feature type="active site" description="Charge relay system" evidence="5">
    <location>
        <position position="453"/>
    </location>
</feature>
<organism evidence="7 8">
    <name type="scientific">Tenacibaculum vairaonense</name>
    <dbReference type="NCBI Taxonomy" id="3137860"/>
    <lineage>
        <taxon>Bacteria</taxon>
        <taxon>Pseudomonadati</taxon>
        <taxon>Bacteroidota</taxon>
        <taxon>Flavobacteriia</taxon>
        <taxon>Flavobacteriales</taxon>
        <taxon>Flavobacteriaceae</taxon>
        <taxon>Tenacibaculum</taxon>
    </lineage>
</organism>
<dbReference type="PANTHER" id="PTHR42884">
    <property type="entry name" value="PROPROTEIN CONVERTASE SUBTILISIN/KEXIN-RELATED"/>
    <property type="match status" value="1"/>
</dbReference>
<dbReference type="InterPro" id="IPR022409">
    <property type="entry name" value="PKD/Chitinase_dom"/>
</dbReference>
<dbReference type="InterPro" id="IPR015500">
    <property type="entry name" value="Peptidase_S8_subtilisin-rel"/>
</dbReference>
<dbReference type="Pfam" id="PF17957">
    <property type="entry name" value="Big_7"/>
    <property type="match status" value="3"/>
</dbReference>
<evidence type="ECO:0000256" key="5">
    <source>
        <dbReference type="PROSITE-ProRule" id="PRU01240"/>
    </source>
</evidence>
<comment type="similarity">
    <text evidence="5">Belongs to the peptidase S8 family.</text>
</comment>
<dbReference type="Gene3D" id="2.10.10.20">
    <property type="entry name" value="Carbohydrate-binding module superfamily 5/12"/>
    <property type="match status" value="2"/>
</dbReference>
<dbReference type="PRINTS" id="PR00723">
    <property type="entry name" value="SUBTILISIN"/>
</dbReference>
<sequence>MKQLKLLMFLAIIVVAGMIPSALMAQEYHQGVIQLKFKKNQTSSLQKMLLNRASKSGELKRTSKRGFIETGLKKVDEQNKQFKVHAMKRVFRPAGKFEDKHVKAGLHLWYELKFDTKMSLKSVVNSYKKITEVELVNPIEKIKSPSITALKEKSKRITRQEKKLKANSFPNDPLYAKQWHYHNTGQSNGTPSVDIDLERAWNIQKGDSRVIVAVTDHSVDPNHEDLKGNMWVNSGEIPGNNIDDDNNGFVDDIHGYDFFKNSGTLDGNDRHGNHVAGTISAETNNGIGVAGIAGGTGNNDGVRIMSVGVFGKRGSGGFAEGYVYAADNGAVISQNSWNSVGTSSASAERDAIDYFIANAGGVDKAMNGGVVIFSMGNDHGEVRTNHATYAPVIAVCATDENDERGNYSNYGNWAGVSAPGGAGGFIDGEWQFTRDGVWSSVNNNEYREFSGTSMAAPHVSGIAALLVSNNYGSITPQQVRKIIEGTTEFIDYKNSGVEGKLGVGRVNAYEALRVAENMHIPILVRANNTTTNSTTITWGTLNSDNEFEVAYKKVSATSWVTSITNGLSFKINNLEEGEWYDVKVRAKNSAGYSPYSGTSTFITKVSSLAVPSNFTISNIKELTADLSWERPKHVLTYLLRYRVVGNSKWEEKQINLGNTKSLVALFPKTKYELQIKAKSGGVESDYTPVQSFTTLYTKCGEIEPWQPKGYGVNGTKVAYNGKIYANAWWAGPNDVPGKNSTWRFQGNCPKDNDNEAPQVTITSLSNGQVVEQETLSSITLSANATDSDGTIASIQFSVDGANLSSGNNISWLPSAFGSYTIKVEVTDDKGAKATDEVIIIVKEKVDNEVPQVTITSLSNRQVVEQETLSSIMLSANATDSDGTIESIQFSVDGTNLSMGNDISWLPASFKSYTIKVEVIDNKGAKATDEITITVKQKVNNEVPQVTITSLSTGQVIEQETLSSITLSANATDSDGTIASIQFSVDGVNLSSGNNISWLPASFKNYTIKVEVRDDKGAKASDVVKVTIKEKTTGGGCNSIQAWEANTEYKVKGTQVAYKGSVYENKWWTKNEEPGAGGPWGPWKLIGACIDLATINNLITIAPNPTQGVLKLHLESGLKQPSGIKISSLTGKYNLGLDKNLEKGELIYDISRFPKGVYLLEITIGKQVVSKKIILE</sequence>
<evidence type="ECO:0000256" key="1">
    <source>
        <dbReference type="ARBA" id="ARBA00022670"/>
    </source>
</evidence>
<comment type="caution">
    <text evidence="7">The sequence shown here is derived from an EMBL/GenBank/DDBJ whole genome shotgun (WGS) entry which is preliminary data.</text>
</comment>
<dbReference type="InterPro" id="IPR026444">
    <property type="entry name" value="Secre_tail"/>
</dbReference>
<keyword evidence="2" id="KW-0732">Signal</keyword>
<dbReference type="PANTHER" id="PTHR42884:SF14">
    <property type="entry name" value="NEUROENDOCRINE CONVERTASE 1"/>
    <property type="match status" value="1"/>
</dbReference>
<dbReference type="Pfam" id="PF18962">
    <property type="entry name" value="Por_Secre_tail"/>
    <property type="match status" value="1"/>
</dbReference>
<dbReference type="PROSITE" id="PS50853">
    <property type="entry name" value="FN3"/>
    <property type="match status" value="2"/>
</dbReference>
<dbReference type="InterPro" id="IPR000209">
    <property type="entry name" value="Peptidase_S8/S53_dom"/>
</dbReference>
<feature type="domain" description="Fibronectin type-III" evidence="6">
    <location>
        <begin position="610"/>
        <end position="697"/>
    </location>
</feature>
<dbReference type="SUPFAM" id="SSF49265">
    <property type="entry name" value="Fibronectin type III"/>
    <property type="match status" value="1"/>
</dbReference>
<dbReference type="Gene3D" id="2.60.40.10">
    <property type="entry name" value="Immunoglobulins"/>
    <property type="match status" value="5"/>
</dbReference>
<dbReference type="SUPFAM" id="SSF51055">
    <property type="entry name" value="Carbohydrate binding domain"/>
    <property type="match status" value="2"/>
</dbReference>
<dbReference type="InterPro" id="IPR003610">
    <property type="entry name" value="CBM5/12"/>
</dbReference>
<dbReference type="InterPro" id="IPR036116">
    <property type="entry name" value="FN3_sf"/>
</dbReference>
<dbReference type="Gene3D" id="3.40.50.200">
    <property type="entry name" value="Peptidase S8/S53 domain"/>
    <property type="match status" value="1"/>
</dbReference>
<dbReference type="InterPro" id="IPR036852">
    <property type="entry name" value="Peptidase_S8/S53_dom_sf"/>
</dbReference>
<reference evidence="7 8" key="1">
    <citation type="submission" date="2024-05" db="EMBL/GenBank/DDBJ databases">
        <authorList>
            <person name="Duchaud E."/>
        </authorList>
    </citation>
    <scope>NUCLEOTIDE SEQUENCE [LARGE SCALE GENOMIC DNA]</scope>
    <source>
        <strain evidence="7">Ena-SAMPLE-TAB-13-05-2024-13:56:06:370-140305</strain>
    </source>
</reference>